<proteinExistence type="predicted"/>
<accession>A0ACC0BHE0</accession>
<dbReference type="Proteomes" id="UP001060085">
    <property type="component" value="Linkage Group LG03"/>
</dbReference>
<gene>
    <name evidence="1" type="ORF">M9H77_12419</name>
</gene>
<evidence type="ECO:0000313" key="1">
    <source>
        <dbReference type="EMBL" id="KAI5672055.1"/>
    </source>
</evidence>
<dbReference type="EMBL" id="CM044703">
    <property type="protein sequence ID" value="KAI5672055.1"/>
    <property type="molecule type" value="Genomic_DNA"/>
</dbReference>
<reference evidence="2" key="1">
    <citation type="journal article" date="2023" name="Nat. Plants">
        <title>Single-cell RNA sequencing provides a high-resolution roadmap for understanding the multicellular compartmentation of specialized metabolism.</title>
        <authorList>
            <person name="Sun S."/>
            <person name="Shen X."/>
            <person name="Li Y."/>
            <person name="Li Y."/>
            <person name="Wang S."/>
            <person name="Li R."/>
            <person name="Zhang H."/>
            <person name="Shen G."/>
            <person name="Guo B."/>
            <person name="Wei J."/>
            <person name="Xu J."/>
            <person name="St-Pierre B."/>
            <person name="Chen S."/>
            <person name="Sun C."/>
        </authorList>
    </citation>
    <scope>NUCLEOTIDE SEQUENCE [LARGE SCALE GENOMIC DNA]</scope>
</reference>
<name>A0ACC0BHE0_CATRO</name>
<comment type="caution">
    <text evidence="1">The sequence shown here is derived from an EMBL/GenBank/DDBJ whole genome shotgun (WGS) entry which is preliminary data.</text>
</comment>
<evidence type="ECO:0000313" key="2">
    <source>
        <dbReference type="Proteomes" id="UP001060085"/>
    </source>
</evidence>
<protein>
    <submittedName>
        <fullName evidence="1">Uncharacterized protein</fullName>
    </submittedName>
</protein>
<keyword evidence="2" id="KW-1185">Reference proteome</keyword>
<organism evidence="1 2">
    <name type="scientific">Catharanthus roseus</name>
    <name type="common">Madagascar periwinkle</name>
    <name type="synonym">Vinca rosea</name>
    <dbReference type="NCBI Taxonomy" id="4058"/>
    <lineage>
        <taxon>Eukaryota</taxon>
        <taxon>Viridiplantae</taxon>
        <taxon>Streptophyta</taxon>
        <taxon>Embryophyta</taxon>
        <taxon>Tracheophyta</taxon>
        <taxon>Spermatophyta</taxon>
        <taxon>Magnoliopsida</taxon>
        <taxon>eudicotyledons</taxon>
        <taxon>Gunneridae</taxon>
        <taxon>Pentapetalae</taxon>
        <taxon>asterids</taxon>
        <taxon>lamiids</taxon>
        <taxon>Gentianales</taxon>
        <taxon>Apocynaceae</taxon>
        <taxon>Rauvolfioideae</taxon>
        <taxon>Vinceae</taxon>
        <taxon>Catharanthinae</taxon>
        <taxon>Catharanthus</taxon>
    </lineage>
</organism>
<sequence length="148" mass="16183">MPLRSSLREPSKRVVIRVKWKSDRRDIHVSSFPNTYKNSFFIKKKKKKKKKKNLGSPGPATRMCVGRPSGRSAHVRIVRPGARRGDDDLGAVTHRNGQVEGRAVTASSHGVRGRQSTSDIPSTSAPIAPGMYYNPGAPGSSTQSPYTV</sequence>